<evidence type="ECO:0000313" key="3">
    <source>
        <dbReference type="Proteomes" id="UP000070263"/>
    </source>
</evidence>
<sequence>MYLAKKEINDNEYWYLEETERTDEGPRKAFSIYLGKPDRIYELVEKPLRRLKLSTHTFGSTAMLLHGVEEIGLEKILSEEISVEGRLEMTPARRIIMVLGARYERPASKLDTATEWYKESILPFLWRCGAPHVNTVYDTMDQLTRPVRRRVKERLRNRLLEKGLEVKRLIWDTTNFYNYGGTDDLRRRGRSKDGKHSCPLVGMGVLTSEENIPLTQVVFPGNKHDKEVFEDALPTLLSLVEEVTDDPEDITFVFDRGCNDEDLIRTIERTSHCVGKLKRDQDPAELLRTPVGDLDHLYTTGKNHEVRGSMKKGEVFGESRPIAIMWHEGTADKKKKRLKRYKEKAFKVCKDLDKRVGKGGPGRDFTAKGIQREMDSLHEVEKAIDWSFDEKNQTFTWEFKKDEWKRLLDEAGKSLLFTTHEDWSVERVIKAYMGKWRVEHSFRLLKGPIPVRPVYHGEDNRIREHYFLLFLLLVIHRWLMERIREPVLREFGIGEEAVLHFLKELRMVTGKPSNSNKPDFKLEEQNEIQEVIVNNLNLKRFVPGKK</sequence>
<dbReference type="InterPro" id="IPR047654">
    <property type="entry name" value="IS1634_transpos"/>
</dbReference>
<dbReference type="InterPro" id="IPR002559">
    <property type="entry name" value="Transposase_11"/>
</dbReference>
<dbReference type="NCBIfam" id="NF033559">
    <property type="entry name" value="transpos_IS1634"/>
    <property type="match status" value="1"/>
</dbReference>
<accession>A0A133VHK7</accession>
<keyword evidence="3" id="KW-1185">Reference proteome</keyword>
<protein>
    <recommendedName>
        <fullName evidence="1">Transposase IS4-like domain-containing protein</fullName>
    </recommendedName>
</protein>
<proteinExistence type="predicted"/>
<dbReference type="Pfam" id="PF01609">
    <property type="entry name" value="DDE_Tnp_1"/>
    <property type="match status" value="1"/>
</dbReference>
<dbReference type="PANTHER" id="PTHR34614">
    <property type="match status" value="1"/>
</dbReference>
<gene>
    <name evidence="2" type="ORF">AKJ51_04505</name>
</gene>
<organism evidence="2 3">
    <name type="scientific">candidate division MSBL1 archaeon SCGC-AAA382A20</name>
    <dbReference type="NCBI Taxonomy" id="1698280"/>
    <lineage>
        <taxon>Archaea</taxon>
        <taxon>Methanobacteriati</taxon>
        <taxon>Methanobacteriota</taxon>
        <taxon>candidate division MSBL1</taxon>
    </lineage>
</organism>
<dbReference type="EMBL" id="LHYE01000068">
    <property type="protein sequence ID" value="KXB05918.1"/>
    <property type="molecule type" value="Genomic_DNA"/>
</dbReference>
<feature type="domain" description="Transposase IS4-like" evidence="1">
    <location>
        <begin position="186"/>
        <end position="474"/>
    </location>
</feature>
<dbReference type="Proteomes" id="UP000070263">
    <property type="component" value="Unassembled WGS sequence"/>
</dbReference>
<dbReference type="GO" id="GO:0006313">
    <property type="term" value="P:DNA transposition"/>
    <property type="evidence" value="ECO:0007669"/>
    <property type="project" value="InterPro"/>
</dbReference>
<evidence type="ECO:0000259" key="1">
    <source>
        <dbReference type="Pfam" id="PF01609"/>
    </source>
</evidence>
<comment type="caution">
    <text evidence="2">The sequence shown here is derived from an EMBL/GenBank/DDBJ whole genome shotgun (WGS) entry which is preliminary data.</text>
</comment>
<name>A0A133VHK7_9EURY</name>
<dbReference type="GO" id="GO:0004803">
    <property type="term" value="F:transposase activity"/>
    <property type="evidence" value="ECO:0007669"/>
    <property type="project" value="InterPro"/>
</dbReference>
<dbReference type="AlphaFoldDB" id="A0A133VHK7"/>
<dbReference type="PANTHER" id="PTHR34614:SF2">
    <property type="entry name" value="TRANSPOSASE IS4-LIKE DOMAIN-CONTAINING PROTEIN"/>
    <property type="match status" value="1"/>
</dbReference>
<dbReference type="GO" id="GO:0003677">
    <property type="term" value="F:DNA binding"/>
    <property type="evidence" value="ECO:0007669"/>
    <property type="project" value="InterPro"/>
</dbReference>
<reference evidence="2 3" key="1">
    <citation type="journal article" date="2016" name="Sci. Rep.">
        <title>Metabolic traits of an uncultured archaeal lineage -MSBL1- from brine pools of the Red Sea.</title>
        <authorList>
            <person name="Mwirichia R."/>
            <person name="Alam I."/>
            <person name="Rashid M."/>
            <person name="Vinu M."/>
            <person name="Ba-Alawi W."/>
            <person name="Anthony Kamau A."/>
            <person name="Kamanda Ngugi D."/>
            <person name="Goker M."/>
            <person name="Klenk H.P."/>
            <person name="Bajic V."/>
            <person name="Stingl U."/>
        </authorList>
    </citation>
    <scope>NUCLEOTIDE SEQUENCE [LARGE SCALE GENOMIC DNA]</scope>
    <source>
        <strain evidence="2">SCGC-AAA382A20</strain>
    </source>
</reference>
<evidence type="ECO:0000313" key="2">
    <source>
        <dbReference type="EMBL" id="KXB05918.1"/>
    </source>
</evidence>